<feature type="signal peptide" evidence="1">
    <location>
        <begin position="1"/>
        <end position="18"/>
    </location>
</feature>
<reference evidence="2 3" key="1">
    <citation type="submission" date="2016-05" db="EMBL/GenBank/DDBJ databases">
        <title>Draft Genome Sequences of Stenotrophomonas maltophilia Strains Sm32COP, Sm41DVV, Sm46PAILV, SmF3, SmF22, SmSOFb1 and SmCVFa1, Isolated from Different Manures, in France.</title>
        <authorList>
            <person name="Nazaret S."/>
            <person name="Bodilis J."/>
        </authorList>
    </citation>
    <scope>NUCLEOTIDE SEQUENCE [LARGE SCALE GENOMIC DNA]</scope>
    <source>
        <strain evidence="2 3">Sm41DVV</strain>
    </source>
</reference>
<dbReference type="Pfam" id="PF10986">
    <property type="entry name" value="ZrgA"/>
    <property type="match status" value="1"/>
</dbReference>
<gene>
    <name evidence="2" type="ORF">A9K56_11600</name>
</gene>
<dbReference type="Proteomes" id="UP000092125">
    <property type="component" value="Unassembled WGS sequence"/>
</dbReference>
<accession>A0AAP7L0L1</accession>
<evidence type="ECO:0000313" key="3">
    <source>
        <dbReference type="Proteomes" id="UP000092125"/>
    </source>
</evidence>
<organism evidence="2 3">
    <name type="scientific">Stenotrophomonas maltophilia</name>
    <name type="common">Pseudomonas maltophilia</name>
    <name type="synonym">Xanthomonas maltophilia</name>
    <dbReference type="NCBI Taxonomy" id="40324"/>
    <lineage>
        <taxon>Bacteria</taxon>
        <taxon>Pseudomonadati</taxon>
        <taxon>Pseudomonadota</taxon>
        <taxon>Gammaproteobacteria</taxon>
        <taxon>Lysobacterales</taxon>
        <taxon>Lysobacteraceae</taxon>
        <taxon>Stenotrophomonas</taxon>
        <taxon>Stenotrophomonas maltophilia group</taxon>
    </lineage>
</organism>
<proteinExistence type="predicted"/>
<keyword evidence="1" id="KW-0732">Signal</keyword>
<feature type="chain" id="PRO_5042850069" evidence="1">
    <location>
        <begin position="19"/>
        <end position="176"/>
    </location>
</feature>
<dbReference type="RefSeq" id="WP_065182333.1">
    <property type="nucleotide sequence ID" value="NZ_JAEDWE010000015.1"/>
</dbReference>
<evidence type="ECO:0000256" key="1">
    <source>
        <dbReference type="SAM" id="SignalP"/>
    </source>
</evidence>
<dbReference type="EMBL" id="LYVI01000006">
    <property type="protein sequence ID" value="OBU61327.1"/>
    <property type="molecule type" value="Genomic_DNA"/>
</dbReference>
<sequence length="176" mass="18405">MKLPATFLLLLSAASAHAHEVRQQGAHVHGQATVDVALERGTLDLAMQAPGIGLLDFERPPATPQERAALARAKALLKEGAWVTLPTAAQCRLAASSVAADGFAADPMHDAGHHGHAGFSAGLRFQCAHPSALRVLVVRLPVLFPGLHEVIVNSTTPAGQARHVLTAETLRVVLAP</sequence>
<evidence type="ECO:0000313" key="2">
    <source>
        <dbReference type="EMBL" id="OBU61327.1"/>
    </source>
</evidence>
<dbReference type="InterPro" id="IPR021253">
    <property type="entry name" value="ZrgA-like"/>
</dbReference>
<protein>
    <submittedName>
        <fullName evidence="2">Zinc-binding protein</fullName>
    </submittedName>
</protein>
<comment type="caution">
    <text evidence="2">The sequence shown here is derived from an EMBL/GenBank/DDBJ whole genome shotgun (WGS) entry which is preliminary data.</text>
</comment>
<name>A0AAP7L0L1_STEMA</name>
<dbReference type="AlphaFoldDB" id="A0AAP7L0L1"/>